<accession>A0A7K0CKU3</accession>
<reference evidence="1 2" key="1">
    <citation type="submission" date="2019-10" db="EMBL/GenBank/DDBJ databases">
        <title>Streptomyces smaragdinus sp. nov. and Streptomyces fabii sp. nov., isolated from the gut of fungus growing-termite Macrotermes natalensis.</title>
        <authorList>
            <person name="Schwitalla J."/>
            <person name="Benndorf R."/>
            <person name="Martin K."/>
            <person name="De Beer W."/>
            <person name="Kaster A.-K."/>
            <person name="Vollmers J."/>
            <person name="Poulsen M."/>
            <person name="Beemelmanns C."/>
        </authorList>
    </citation>
    <scope>NUCLEOTIDE SEQUENCE [LARGE SCALE GENOMIC DNA]</scope>
    <source>
        <strain evidence="1 2">RB5</strain>
    </source>
</reference>
<name>A0A7K0CKU3_9ACTN</name>
<dbReference type="EMBL" id="WEGJ01000018">
    <property type="protein sequence ID" value="MQY14125.1"/>
    <property type="molecule type" value="Genomic_DNA"/>
</dbReference>
<keyword evidence="2" id="KW-1185">Reference proteome</keyword>
<comment type="caution">
    <text evidence="1">The sequence shown here is derived from an EMBL/GenBank/DDBJ whole genome shotgun (WGS) entry which is preliminary data.</text>
</comment>
<dbReference type="InterPro" id="IPR019239">
    <property type="entry name" value="VapB_antitoxin"/>
</dbReference>
<dbReference type="AlphaFoldDB" id="A0A7K0CKU3"/>
<organism evidence="1 2">
    <name type="scientific">Streptomyces smaragdinus</name>
    <dbReference type="NCBI Taxonomy" id="2585196"/>
    <lineage>
        <taxon>Bacteria</taxon>
        <taxon>Bacillati</taxon>
        <taxon>Actinomycetota</taxon>
        <taxon>Actinomycetes</taxon>
        <taxon>Kitasatosporales</taxon>
        <taxon>Streptomycetaceae</taxon>
        <taxon>Streptomyces</taxon>
    </lineage>
</organism>
<dbReference type="Pfam" id="PF09957">
    <property type="entry name" value="VapB_antitoxin"/>
    <property type="match status" value="1"/>
</dbReference>
<proteinExistence type="predicted"/>
<protein>
    <recommendedName>
        <fullName evidence="3">Type II toxin-antitoxin system VapB family antitoxin</fullName>
    </recommendedName>
</protein>
<gene>
    <name evidence="1" type="ORF">SRB5_42870</name>
</gene>
<dbReference type="RefSeq" id="WP_153454483.1">
    <property type="nucleotide sequence ID" value="NZ_WEGJ01000018.1"/>
</dbReference>
<dbReference type="OrthoDB" id="4563074at2"/>
<evidence type="ECO:0000313" key="2">
    <source>
        <dbReference type="Proteomes" id="UP000466345"/>
    </source>
</evidence>
<dbReference type="Proteomes" id="UP000466345">
    <property type="component" value="Unassembled WGS sequence"/>
</dbReference>
<evidence type="ECO:0000313" key="1">
    <source>
        <dbReference type="EMBL" id="MQY14125.1"/>
    </source>
</evidence>
<evidence type="ECO:0008006" key="3">
    <source>
        <dbReference type="Google" id="ProtNLM"/>
    </source>
</evidence>
<sequence length="67" mass="7804">MSETWIDIDDEALEDAMRLARVKAQDDMVNLALREYVERCRRTEARLRHLQITRGRGEAMASRPSEA</sequence>